<dbReference type="SMART" id="SM00332">
    <property type="entry name" value="PP2Cc"/>
    <property type="match status" value="1"/>
</dbReference>
<dbReference type="AlphaFoldDB" id="A0A2A4MJE1"/>
<comment type="caution">
    <text evidence="2">The sequence shown here is derived from an EMBL/GenBank/DDBJ whole genome shotgun (WGS) entry which is preliminary data.</text>
</comment>
<feature type="domain" description="PPM-type phosphatase" evidence="1">
    <location>
        <begin position="7"/>
        <end position="259"/>
    </location>
</feature>
<dbReference type="PROSITE" id="PS51746">
    <property type="entry name" value="PPM_2"/>
    <property type="match status" value="1"/>
</dbReference>
<name>A0A2A4MJE1_9GAMM</name>
<gene>
    <name evidence="2" type="ORF">COC19_06500</name>
</gene>
<dbReference type="EMBL" id="NVQR01000103">
    <property type="protein sequence ID" value="PCH59958.1"/>
    <property type="molecule type" value="Genomic_DNA"/>
</dbReference>
<dbReference type="Pfam" id="PF13672">
    <property type="entry name" value="PP2C_2"/>
    <property type="match status" value="1"/>
</dbReference>
<dbReference type="CDD" id="cd00143">
    <property type="entry name" value="PP2Cc"/>
    <property type="match status" value="1"/>
</dbReference>
<dbReference type="Gene3D" id="3.60.40.10">
    <property type="entry name" value="PPM-type phosphatase domain"/>
    <property type="match status" value="1"/>
</dbReference>
<dbReference type="SUPFAM" id="SSF81606">
    <property type="entry name" value="PP2C-like"/>
    <property type="match status" value="1"/>
</dbReference>
<evidence type="ECO:0000313" key="2">
    <source>
        <dbReference type="EMBL" id="PCH59958.1"/>
    </source>
</evidence>
<dbReference type="Proteomes" id="UP000218172">
    <property type="component" value="Unassembled WGS sequence"/>
</dbReference>
<accession>A0A2A4MJE1</accession>
<evidence type="ECO:0000313" key="3">
    <source>
        <dbReference type="Proteomes" id="UP000218172"/>
    </source>
</evidence>
<proteinExistence type="predicted"/>
<dbReference type="InterPro" id="IPR036457">
    <property type="entry name" value="PPM-type-like_dom_sf"/>
</dbReference>
<dbReference type="SMART" id="SM00331">
    <property type="entry name" value="PP2C_SIG"/>
    <property type="match status" value="1"/>
</dbReference>
<dbReference type="InterPro" id="IPR001932">
    <property type="entry name" value="PPM-type_phosphatase-like_dom"/>
</dbReference>
<protein>
    <submittedName>
        <fullName evidence="2">Serine/threonine protein phosphatase</fullName>
    </submittedName>
</protein>
<organism evidence="2 3">
    <name type="scientific">SAR86 cluster bacterium</name>
    <dbReference type="NCBI Taxonomy" id="2030880"/>
    <lineage>
        <taxon>Bacteria</taxon>
        <taxon>Pseudomonadati</taxon>
        <taxon>Pseudomonadota</taxon>
        <taxon>Gammaproteobacteria</taxon>
        <taxon>SAR86 cluster</taxon>
    </lineage>
</organism>
<evidence type="ECO:0000259" key="1">
    <source>
        <dbReference type="PROSITE" id="PS51746"/>
    </source>
</evidence>
<sequence length="288" mass="31109">MSRPSERFAAKQLLGQRSNQEDDFGILDGRLSASSELEHTLLVVADGMGGHVAGARASQLVTEFFIDSYQGNISDDLKQIRAGLSSALQLSNSELAKAGQQDPSLKGMGTTLLAAVVSAAGLQWLSVGDSPLWLYRQGKLIRVNADHSMVPVLAELVASGRLTEAEASVDPKRNALRSALMGDELKLIDIAEQPMSLYQGDRLLLASDGVLTLTEQQICEVIIINEHASNEDLAGAILDEVLKQNKTNQDNTTLLIYSIVTEHGVKEANVQEPITVIPVNNRRGQDKQ</sequence>
<reference evidence="3" key="1">
    <citation type="submission" date="2017-08" db="EMBL/GenBank/DDBJ databases">
        <title>A dynamic microbial community with high functional redundancy inhabits the cold, oxic subseafloor aquifer.</title>
        <authorList>
            <person name="Tully B.J."/>
            <person name="Wheat C.G."/>
            <person name="Glazer B.T."/>
            <person name="Huber J.A."/>
        </authorList>
    </citation>
    <scope>NUCLEOTIDE SEQUENCE [LARGE SCALE GENOMIC DNA]</scope>
</reference>